<keyword evidence="1" id="KW-0175">Coiled coil</keyword>
<dbReference type="Proteomes" id="UP001516400">
    <property type="component" value="Unassembled WGS sequence"/>
</dbReference>
<evidence type="ECO:0000313" key="3">
    <source>
        <dbReference type="EMBL" id="KAL3283600.1"/>
    </source>
</evidence>
<feature type="region of interest" description="Disordered" evidence="2">
    <location>
        <begin position="225"/>
        <end position="253"/>
    </location>
</feature>
<keyword evidence="4" id="KW-1185">Reference proteome</keyword>
<feature type="compositionally biased region" description="Polar residues" evidence="2">
    <location>
        <begin position="604"/>
        <end position="628"/>
    </location>
</feature>
<feature type="coiled-coil region" evidence="1">
    <location>
        <begin position="301"/>
        <end position="357"/>
    </location>
</feature>
<protein>
    <submittedName>
        <fullName evidence="3">Uncharacterized protein</fullName>
    </submittedName>
</protein>
<feature type="compositionally biased region" description="Low complexity" evidence="2">
    <location>
        <begin position="238"/>
        <end position="248"/>
    </location>
</feature>
<dbReference type="AlphaFoldDB" id="A0ABD2NY98"/>
<accession>A0ABD2NY98</accession>
<name>A0ABD2NY98_9CUCU</name>
<evidence type="ECO:0000256" key="2">
    <source>
        <dbReference type="SAM" id="MobiDB-lite"/>
    </source>
</evidence>
<feature type="region of interest" description="Disordered" evidence="2">
    <location>
        <begin position="596"/>
        <end position="628"/>
    </location>
</feature>
<sequence length="743" mass="83551">MFASESYVKIVPVVQIYYLFYKFCIYQQKELCTAIKWAGIASGVTKSFYAWTLFTVVLLIGTIYCSEDDGNEVVIGTSIKPPINLDSNLRKALLKALVELENEEKENLSRNTRDDYVNIITHLDSKDKSVEKASASAVSYITRSEPLNMTVTVKKSTSKPKHVVVVQKSKGTHHKTIYANEDLDLSESPEQFIASASSSFTSNLNSAKTEDKKSISAGAQINSVTSKVKTKKTKHDQTTTTPKPTTSTEESEASVESLQFFSAPLVAAFTVHQDEKGLPRSVVPIYNQVNQITNATGKQVREKKKQEQEDLKQEVFKQQKELEARQEEQLRKNQIRLEEEIRRLTRLREEQDRLIKEQKLAYEQKIFEQQKRLFEEQKRLYNNVQPFVPITSTPRPTAPTSTHLNNLGRNTGTLVSVQPSIGFVQPTLSSYLPINAQVLPVKNAIDFRTPFSQKIESFKIQNSINQPLVNRPQNNLISNSIVGDTRPKEFNQASVNLPQNNLLHNSIIPGSHSLPFTNRPQSTQVSLGNTFQNSIPLVNTAQNSVLPVLNTVQNTGFFHTLPSLQTNTPFRTTPVQNVFLTSQNLPFVNLRAPPFRPSEIAPQTHGTRSLRQESGTGNFLNNNRLNSQGTTTSFLPDYRFNGNSFIPQQVSQPAQFFRSNVGVTNPSISQYNTLQYSVDQPFVNQRLNNLLYYSGLGQGRQQEDLNIVSKVLSFNHLGGGDSQFANSNIDSRRTRGSANWRVV</sequence>
<evidence type="ECO:0000256" key="1">
    <source>
        <dbReference type="SAM" id="Coils"/>
    </source>
</evidence>
<dbReference type="EMBL" id="JABFTP020000144">
    <property type="protein sequence ID" value="KAL3283600.1"/>
    <property type="molecule type" value="Genomic_DNA"/>
</dbReference>
<organism evidence="3 4">
    <name type="scientific">Cryptolaemus montrouzieri</name>
    <dbReference type="NCBI Taxonomy" id="559131"/>
    <lineage>
        <taxon>Eukaryota</taxon>
        <taxon>Metazoa</taxon>
        <taxon>Ecdysozoa</taxon>
        <taxon>Arthropoda</taxon>
        <taxon>Hexapoda</taxon>
        <taxon>Insecta</taxon>
        <taxon>Pterygota</taxon>
        <taxon>Neoptera</taxon>
        <taxon>Endopterygota</taxon>
        <taxon>Coleoptera</taxon>
        <taxon>Polyphaga</taxon>
        <taxon>Cucujiformia</taxon>
        <taxon>Coccinelloidea</taxon>
        <taxon>Coccinellidae</taxon>
        <taxon>Scymninae</taxon>
        <taxon>Scymnini</taxon>
        <taxon>Cryptolaemus</taxon>
    </lineage>
</organism>
<proteinExistence type="predicted"/>
<evidence type="ECO:0000313" key="4">
    <source>
        <dbReference type="Proteomes" id="UP001516400"/>
    </source>
</evidence>
<comment type="caution">
    <text evidence="3">The sequence shown here is derived from an EMBL/GenBank/DDBJ whole genome shotgun (WGS) entry which is preliminary data.</text>
</comment>
<gene>
    <name evidence="3" type="ORF">HHI36_006738</name>
</gene>
<reference evidence="3 4" key="1">
    <citation type="journal article" date="2021" name="BMC Biol.">
        <title>Horizontally acquired antibacterial genes associated with adaptive radiation of ladybird beetles.</title>
        <authorList>
            <person name="Li H.S."/>
            <person name="Tang X.F."/>
            <person name="Huang Y.H."/>
            <person name="Xu Z.Y."/>
            <person name="Chen M.L."/>
            <person name="Du X.Y."/>
            <person name="Qiu B.Y."/>
            <person name="Chen P.T."/>
            <person name="Zhang W."/>
            <person name="Slipinski A."/>
            <person name="Escalona H.E."/>
            <person name="Waterhouse R.M."/>
            <person name="Zwick A."/>
            <person name="Pang H."/>
        </authorList>
    </citation>
    <scope>NUCLEOTIDE SEQUENCE [LARGE SCALE GENOMIC DNA]</scope>
    <source>
        <strain evidence="3">SYSU2018</strain>
    </source>
</reference>